<comment type="caution">
    <text evidence="10">The sequence shown here is derived from an EMBL/GenBank/DDBJ whole genome shotgun (WGS) entry which is preliminary data.</text>
</comment>
<dbReference type="PANTHER" id="PTHR13117">
    <property type="entry name" value="ENDOPLASMIC RETICULUM MULTISPAN TRANSMEMBRANE PROTEIN-RELATED"/>
    <property type="match status" value="1"/>
</dbReference>
<feature type="transmembrane region" description="Helical" evidence="9">
    <location>
        <begin position="463"/>
        <end position="485"/>
    </location>
</feature>
<keyword evidence="11" id="KW-1185">Reference proteome</keyword>
<feature type="transmembrane region" description="Helical" evidence="9">
    <location>
        <begin position="329"/>
        <end position="349"/>
    </location>
</feature>
<feature type="transmembrane region" description="Helical" evidence="9">
    <location>
        <begin position="18"/>
        <end position="37"/>
    </location>
</feature>
<evidence type="ECO:0000256" key="5">
    <source>
        <dbReference type="ARBA" id="ARBA00022824"/>
    </source>
</evidence>
<keyword evidence="7 9" id="KW-0472">Membrane</keyword>
<evidence type="ECO:0000256" key="2">
    <source>
        <dbReference type="ARBA" id="ARBA00004922"/>
    </source>
</evidence>
<dbReference type="GO" id="GO:0006488">
    <property type="term" value="P:dolichol-linked oligosaccharide biosynthetic process"/>
    <property type="evidence" value="ECO:0007669"/>
    <property type="project" value="InterPro"/>
</dbReference>
<comment type="similarity">
    <text evidence="3 9">Belongs to the RFT1 family.</text>
</comment>
<comment type="function">
    <text evidence="8 9">Intramembrane glycolipid transporter that operates in the biosynthetic pathway of dolichol-linked oligosaccharides, the glycan precursors employed in protein asparagine (N)-glycosylation. The sequential addition of sugars to dolichol pyrophosphate produces dolichol-linked oligosaccharides containing fourteen sugars, including two GlcNAcs, nine mannoses and three glucoses. Once assembled, the oligosaccharide is transferred from the lipid to nascent proteins by oligosaccharyltransferases. The assembly of dolichol-linked oligosaccharides begins on the cytosolic side of the endoplasmic reticulum membrane and finishes in its lumen. RFT1 could mediate the translocation of the cytosolically oriented intermediate DolPP-GlcNAc2Man5, produced by ALG11, into the ER lumen where dolichol-linked oligosaccharides assembly continues. However, the intramembrane lipid transporter activity could not be confirmed in vitro.</text>
</comment>
<dbReference type="GO" id="GO:0034203">
    <property type="term" value="P:glycolipid translocation"/>
    <property type="evidence" value="ECO:0007669"/>
    <property type="project" value="TreeGrafter"/>
</dbReference>
<feature type="transmembrane region" description="Helical" evidence="9">
    <location>
        <begin position="119"/>
        <end position="143"/>
    </location>
</feature>
<protein>
    <recommendedName>
        <fullName evidence="9">Protein RFT1 homolog</fullName>
    </recommendedName>
</protein>
<dbReference type="Proteomes" id="UP001283361">
    <property type="component" value="Unassembled WGS sequence"/>
</dbReference>
<feature type="transmembrane region" description="Helical" evidence="9">
    <location>
        <begin position="409"/>
        <end position="427"/>
    </location>
</feature>
<evidence type="ECO:0000256" key="9">
    <source>
        <dbReference type="RuleBase" id="RU365067"/>
    </source>
</evidence>
<comment type="pathway">
    <text evidence="2">Protein modification; protein glycosylation.</text>
</comment>
<evidence type="ECO:0000256" key="6">
    <source>
        <dbReference type="ARBA" id="ARBA00022989"/>
    </source>
</evidence>
<feature type="transmembrane region" description="Helical" evidence="9">
    <location>
        <begin position="155"/>
        <end position="175"/>
    </location>
</feature>
<gene>
    <name evidence="10" type="ORF">RRG08_056993</name>
</gene>
<reference evidence="10" key="1">
    <citation type="journal article" date="2023" name="G3 (Bethesda)">
        <title>A reference genome for the long-term kleptoplast-retaining sea slug Elysia crispata morphotype clarki.</title>
        <authorList>
            <person name="Eastman K.E."/>
            <person name="Pendleton A.L."/>
            <person name="Shaikh M.A."/>
            <person name="Suttiyut T."/>
            <person name="Ogas R."/>
            <person name="Tomko P."/>
            <person name="Gavelis G."/>
            <person name="Widhalm J.R."/>
            <person name="Wisecaver J.H."/>
        </authorList>
    </citation>
    <scope>NUCLEOTIDE SEQUENCE</scope>
    <source>
        <strain evidence="10">ECLA1</strain>
    </source>
</reference>
<dbReference type="EMBL" id="JAWDGP010004530">
    <property type="protein sequence ID" value="KAK3763569.1"/>
    <property type="molecule type" value="Genomic_DNA"/>
</dbReference>
<dbReference type="InterPro" id="IPR007594">
    <property type="entry name" value="RFT1"/>
</dbReference>
<organism evidence="10 11">
    <name type="scientific">Elysia crispata</name>
    <name type="common">lettuce slug</name>
    <dbReference type="NCBI Taxonomy" id="231223"/>
    <lineage>
        <taxon>Eukaryota</taxon>
        <taxon>Metazoa</taxon>
        <taxon>Spiralia</taxon>
        <taxon>Lophotrochozoa</taxon>
        <taxon>Mollusca</taxon>
        <taxon>Gastropoda</taxon>
        <taxon>Heterobranchia</taxon>
        <taxon>Euthyneura</taxon>
        <taxon>Panpulmonata</taxon>
        <taxon>Sacoglossa</taxon>
        <taxon>Placobranchoidea</taxon>
        <taxon>Plakobranchidae</taxon>
        <taxon>Elysia</taxon>
    </lineage>
</organism>
<evidence type="ECO:0000256" key="8">
    <source>
        <dbReference type="ARBA" id="ARBA00045912"/>
    </source>
</evidence>
<evidence type="ECO:0000256" key="7">
    <source>
        <dbReference type="ARBA" id="ARBA00023136"/>
    </source>
</evidence>
<keyword evidence="6 9" id="KW-1133">Transmembrane helix</keyword>
<keyword evidence="5" id="KW-0256">Endoplasmic reticulum</keyword>
<evidence type="ECO:0000256" key="3">
    <source>
        <dbReference type="ARBA" id="ARBA00010288"/>
    </source>
</evidence>
<feature type="transmembrane region" description="Helical" evidence="9">
    <location>
        <begin position="181"/>
        <end position="204"/>
    </location>
</feature>
<feature type="transmembrane region" description="Helical" evidence="9">
    <location>
        <begin position="43"/>
        <end position="62"/>
    </location>
</feature>
<evidence type="ECO:0000256" key="1">
    <source>
        <dbReference type="ARBA" id="ARBA00004477"/>
    </source>
</evidence>
<accession>A0AAE0Z684</accession>
<feature type="transmembrane region" description="Helical" evidence="9">
    <location>
        <begin position="373"/>
        <end position="397"/>
    </location>
</feature>
<dbReference type="Pfam" id="PF04506">
    <property type="entry name" value="Rft-1"/>
    <property type="match status" value="1"/>
</dbReference>
<dbReference type="GO" id="GO:0005789">
    <property type="term" value="C:endoplasmic reticulum membrane"/>
    <property type="evidence" value="ECO:0007669"/>
    <property type="project" value="UniProtKB-SubCell"/>
</dbReference>
<evidence type="ECO:0000256" key="4">
    <source>
        <dbReference type="ARBA" id="ARBA00022692"/>
    </source>
</evidence>
<feature type="transmembrane region" description="Helical" evidence="9">
    <location>
        <begin position="82"/>
        <end position="107"/>
    </location>
</feature>
<dbReference type="PANTHER" id="PTHR13117:SF5">
    <property type="entry name" value="PROTEIN RFT1 HOMOLOG"/>
    <property type="match status" value="1"/>
</dbReference>
<dbReference type="AlphaFoldDB" id="A0AAE0Z684"/>
<sequence length="494" mass="54670">MQHSNIIKSAAKAASYNILLQFGLRMTTFILNGFILRHVSQETLGIVNVRLTLLYSTSLFLAKEAFERACLSKIVGRDLTHVINLLWCTFPLAVLCSSLLGCVWLFVLGIADSPTTTMTSYTVGVISFGLSTVIEVLAEPLFVLGQACLFVKLKVVILGISQGIKCFLTVLLVLIVPEWGIINFSLAQVTSSLVYAGLYHGYFIHYISNSSQKNDDFPLKTVRSIYPSAASGKLQIDTQLASLTLSFFKQSFLKQILTEGEKYVMTFFNVLSFKEQGIYDVINNLGSLAARFIFLPIEENSFLLFSQMLTRGLPVAEQDKESLRLSARVLGVLLKVVTLIGAVIVVFGYSNSFLALHLYGGSVLSSGTGPTLLRWYCLYVLVIAVNGTTEAFVFAAMRKDEVDRYNHKMLLFSGVFLLSSWFLTRLIGSVGFILANCLNMVARIAHSIYFISRYFSPTDLNPLSKAVLSFPVTMSLIVSFIITTASEASFRIEL</sequence>
<proteinExistence type="inferred from homology"/>
<name>A0AAE0Z684_9GAST</name>
<keyword evidence="4 9" id="KW-0812">Transmembrane</keyword>
<evidence type="ECO:0000313" key="11">
    <source>
        <dbReference type="Proteomes" id="UP001283361"/>
    </source>
</evidence>
<comment type="subcellular location">
    <subcellularLocation>
        <location evidence="1 9">Endoplasmic reticulum membrane</location>
        <topology evidence="1 9">Multi-pass membrane protein</topology>
    </subcellularLocation>
</comment>
<evidence type="ECO:0000313" key="10">
    <source>
        <dbReference type="EMBL" id="KAK3763569.1"/>
    </source>
</evidence>